<dbReference type="KEGG" id="csr:Cspa_c38210"/>
<protein>
    <submittedName>
        <fullName evidence="9">Putative permease, DMT superfamily</fullName>
    </submittedName>
</protein>
<name>M1MS66_9CLOT</name>
<dbReference type="InterPro" id="IPR037185">
    <property type="entry name" value="EmrE-like"/>
</dbReference>
<dbReference type="HOGENOM" id="CLU_033863_21_2_9"/>
<keyword evidence="3" id="KW-1003">Cell membrane</keyword>
<feature type="transmembrane region" description="Helical" evidence="7">
    <location>
        <begin position="77"/>
        <end position="100"/>
    </location>
</feature>
<feature type="domain" description="EamA" evidence="8">
    <location>
        <begin position="156"/>
        <end position="288"/>
    </location>
</feature>
<evidence type="ECO:0000256" key="1">
    <source>
        <dbReference type="ARBA" id="ARBA00004651"/>
    </source>
</evidence>
<evidence type="ECO:0000313" key="9">
    <source>
        <dbReference type="EMBL" id="AGF57581.1"/>
    </source>
</evidence>
<accession>M1MS66</accession>
<dbReference type="eggNOG" id="COG0697">
    <property type="taxonomic scope" value="Bacteria"/>
</dbReference>
<feature type="transmembrane region" description="Helical" evidence="7">
    <location>
        <begin position="40"/>
        <end position="57"/>
    </location>
</feature>
<evidence type="ECO:0000259" key="8">
    <source>
        <dbReference type="Pfam" id="PF00892"/>
    </source>
</evidence>
<feature type="transmembrane region" description="Helical" evidence="7">
    <location>
        <begin position="106"/>
        <end position="125"/>
    </location>
</feature>
<evidence type="ECO:0000256" key="4">
    <source>
        <dbReference type="ARBA" id="ARBA00022692"/>
    </source>
</evidence>
<dbReference type="RefSeq" id="WP_015393894.1">
    <property type="nucleotide sequence ID" value="NC_020291.1"/>
</dbReference>
<dbReference type="PANTHER" id="PTHR42920">
    <property type="entry name" value="OS03G0707200 PROTEIN-RELATED"/>
    <property type="match status" value="1"/>
</dbReference>
<comment type="subcellular location">
    <subcellularLocation>
        <location evidence="1">Cell membrane</location>
        <topology evidence="1">Multi-pass membrane protein</topology>
    </subcellularLocation>
</comment>
<keyword evidence="6 7" id="KW-0472">Membrane</keyword>
<dbReference type="PATRIC" id="fig|931276.5.peg.3853"/>
<dbReference type="EMBL" id="CP004121">
    <property type="protein sequence ID" value="AGF57581.1"/>
    <property type="molecule type" value="Genomic_DNA"/>
</dbReference>
<feature type="transmembrane region" description="Helical" evidence="7">
    <location>
        <begin position="273"/>
        <end position="291"/>
    </location>
</feature>
<evidence type="ECO:0000256" key="3">
    <source>
        <dbReference type="ARBA" id="ARBA00022475"/>
    </source>
</evidence>
<dbReference type="Proteomes" id="UP000011728">
    <property type="component" value="Chromosome"/>
</dbReference>
<dbReference type="InterPro" id="IPR051258">
    <property type="entry name" value="Diverse_Substrate_Transporter"/>
</dbReference>
<keyword evidence="10" id="KW-1185">Reference proteome</keyword>
<dbReference type="GO" id="GO:0005886">
    <property type="term" value="C:plasma membrane"/>
    <property type="evidence" value="ECO:0007669"/>
    <property type="project" value="UniProtKB-SubCell"/>
</dbReference>
<dbReference type="STRING" id="36745.CLSAP_35950"/>
<feature type="transmembrane region" description="Helical" evidence="7">
    <location>
        <begin position="132"/>
        <end position="148"/>
    </location>
</feature>
<keyword evidence="5 7" id="KW-1133">Transmembrane helix</keyword>
<comment type="similarity">
    <text evidence="2">Belongs to the EamA transporter family.</text>
</comment>
<feature type="transmembrane region" description="Helical" evidence="7">
    <location>
        <begin position="217"/>
        <end position="235"/>
    </location>
</feature>
<dbReference type="InterPro" id="IPR000620">
    <property type="entry name" value="EamA_dom"/>
</dbReference>
<evidence type="ECO:0000256" key="2">
    <source>
        <dbReference type="ARBA" id="ARBA00007362"/>
    </source>
</evidence>
<gene>
    <name evidence="9" type="ORF">Cspa_c38210</name>
</gene>
<keyword evidence="4 7" id="KW-0812">Transmembrane</keyword>
<dbReference type="PANTHER" id="PTHR42920:SF5">
    <property type="entry name" value="EAMA DOMAIN-CONTAINING PROTEIN"/>
    <property type="match status" value="1"/>
</dbReference>
<dbReference type="Gene3D" id="1.10.3730.20">
    <property type="match status" value="1"/>
</dbReference>
<dbReference type="SUPFAM" id="SSF103481">
    <property type="entry name" value="Multidrug resistance efflux transporter EmrE"/>
    <property type="match status" value="2"/>
</dbReference>
<evidence type="ECO:0000256" key="6">
    <source>
        <dbReference type="ARBA" id="ARBA00023136"/>
    </source>
</evidence>
<sequence length="296" mass="32127">MNNKRVQANLLLLLTAAIWGFAFVAQRVGSQYIGVFTFNGLRFALGSLSLLPLIIFFNKRNQSNVKNKNEASTKKTILSGVLVGTILFMGSSLQQFGLIYTTAGNASFITALYMVIVPIIGIILGHKIGKKLWIGVILAVAGLYLLSINENFRIGFGDMFELICAFFFALHILTIDYFCNKVDSLKLSCLQFATSSGLSLISAFLFESITLTSISNALVPILYGGLFSTGVAYTLQVVAQKNAKPSHAAIIMSMESVFGAIGGMLILGETMSIRAYLGCILILIGILIPQIRLSRK</sequence>
<dbReference type="OrthoDB" id="9804865at2"/>
<evidence type="ECO:0000256" key="5">
    <source>
        <dbReference type="ARBA" id="ARBA00022989"/>
    </source>
</evidence>
<dbReference type="AlphaFoldDB" id="M1MS66"/>
<organism evidence="9 10">
    <name type="scientific">Clostridium saccharoperbutylacetonicum N1-4(HMT)</name>
    <dbReference type="NCBI Taxonomy" id="931276"/>
    <lineage>
        <taxon>Bacteria</taxon>
        <taxon>Bacillati</taxon>
        <taxon>Bacillota</taxon>
        <taxon>Clostridia</taxon>
        <taxon>Eubacteriales</taxon>
        <taxon>Clostridiaceae</taxon>
        <taxon>Clostridium</taxon>
    </lineage>
</organism>
<feature type="transmembrane region" description="Helical" evidence="7">
    <location>
        <begin position="190"/>
        <end position="211"/>
    </location>
</feature>
<reference evidence="9 10" key="1">
    <citation type="submission" date="2013-02" db="EMBL/GenBank/DDBJ databases">
        <title>Genome sequence of Clostridium saccharoperbutylacetonicum N1-4(HMT).</title>
        <authorList>
            <person name="Poehlein A."/>
            <person name="Daniel R."/>
        </authorList>
    </citation>
    <scope>NUCLEOTIDE SEQUENCE [LARGE SCALE GENOMIC DNA]</scope>
    <source>
        <strain evidence="10">N1-4(HMT)</strain>
    </source>
</reference>
<evidence type="ECO:0000256" key="7">
    <source>
        <dbReference type="SAM" id="Phobius"/>
    </source>
</evidence>
<feature type="transmembrane region" description="Helical" evidence="7">
    <location>
        <begin position="160"/>
        <end position="178"/>
    </location>
</feature>
<dbReference type="Pfam" id="PF00892">
    <property type="entry name" value="EamA"/>
    <property type="match status" value="2"/>
</dbReference>
<feature type="transmembrane region" description="Helical" evidence="7">
    <location>
        <begin position="247"/>
        <end position="267"/>
    </location>
</feature>
<feature type="domain" description="EamA" evidence="8">
    <location>
        <begin position="9"/>
        <end position="147"/>
    </location>
</feature>
<evidence type="ECO:0000313" key="10">
    <source>
        <dbReference type="Proteomes" id="UP000011728"/>
    </source>
</evidence>
<proteinExistence type="inferred from homology"/>